<feature type="compositionally biased region" description="Basic and acidic residues" evidence="1">
    <location>
        <begin position="75"/>
        <end position="85"/>
    </location>
</feature>
<name>A0A0H1YS25_STRAG</name>
<accession>A0A0H1YS25</accession>
<proteinExistence type="predicted"/>
<organism evidence="2 3">
    <name type="scientific">Streptococcus agalactiae</name>
    <dbReference type="NCBI Taxonomy" id="1311"/>
    <lineage>
        <taxon>Bacteria</taxon>
        <taxon>Bacillati</taxon>
        <taxon>Bacillota</taxon>
        <taxon>Bacilli</taxon>
        <taxon>Lactobacillales</taxon>
        <taxon>Streptococcaceae</taxon>
        <taxon>Streptococcus</taxon>
    </lineage>
</organism>
<reference evidence="2 3" key="1">
    <citation type="journal article" date="2015" name="PLoS ONE">
        <title>Genomic analysis reveals the molecular basis for capsule loss in the group B streptococcus population.</title>
        <authorList>
            <consortium name="DEVANI Consortium"/>
            <person name="Rosini R."/>
            <person name="Campisi E."/>
            <person name="De Chiara M."/>
            <person name="Tettelin H."/>
            <person name="Rinaudo D."/>
            <person name="Toniolo C."/>
            <person name="Metruccio M."/>
            <person name="Guidotti S."/>
            <person name="Sorensen U.B."/>
            <person name="Kilian M."/>
            <person name="Ramirez M."/>
            <person name="Janulczyk R."/>
            <person name="Donati C."/>
            <person name="Grandi G."/>
            <person name="Margarit I."/>
        </authorList>
    </citation>
    <scope>NUCLEOTIDE SEQUENCE [LARGE SCALE GENOMIC DNA]</scope>
    <source>
        <strain evidence="2 3">DK-B-USS-215</strain>
    </source>
</reference>
<dbReference type="AlphaFoldDB" id="A0A0H1YS25"/>
<dbReference type="RefSeq" id="WP_001269647.1">
    <property type="nucleotide sequence ID" value="NZ_CGBQ01000016.1"/>
</dbReference>
<feature type="region of interest" description="Disordered" evidence="1">
    <location>
        <begin position="56"/>
        <end position="85"/>
    </location>
</feature>
<evidence type="ECO:0000313" key="2">
    <source>
        <dbReference type="EMBL" id="KLL45484.1"/>
    </source>
</evidence>
<dbReference type="EMBL" id="LBKL01000011">
    <property type="protein sequence ID" value="KLL45484.1"/>
    <property type="molecule type" value="Genomic_DNA"/>
</dbReference>
<comment type="caution">
    <text evidence="2">The sequence shown here is derived from an EMBL/GenBank/DDBJ whole genome shotgun (WGS) entry which is preliminary data.</text>
</comment>
<evidence type="ECO:0000313" key="3">
    <source>
        <dbReference type="Proteomes" id="UP000035346"/>
    </source>
</evidence>
<sequence>MRYKSLKNIHFKKLGKEVLENGIIELDKDFADKVNKELKLTFMDVPKVLIPVDNDVETEVETETEEKPKRKSRKSKAETADKAAE</sequence>
<evidence type="ECO:0000256" key="1">
    <source>
        <dbReference type="SAM" id="MobiDB-lite"/>
    </source>
</evidence>
<protein>
    <submittedName>
        <fullName evidence="2">Uncharacterized protein</fullName>
    </submittedName>
</protein>
<dbReference type="Proteomes" id="UP000035346">
    <property type="component" value="Unassembled WGS sequence"/>
</dbReference>
<gene>
    <name evidence="2" type="ORF">WA04_00755</name>
</gene>